<proteinExistence type="inferred from homology"/>
<comment type="similarity">
    <text evidence="2">Belongs to the SusD family.</text>
</comment>
<feature type="chain" id="PRO_5046053310" evidence="6">
    <location>
        <begin position="30"/>
        <end position="512"/>
    </location>
</feature>
<evidence type="ECO:0000256" key="1">
    <source>
        <dbReference type="ARBA" id="ARBA00004442"/>
    </source>
</evidence>
<dbReference type="Pfam" id="PF07980">
    <property type="entry name" value="SusD_RagB"/>
    <property type="match status" value="1"/>
</dbReference>
<dbReference type="InterPro" id="IPR011990">
    <property type="entry name" value="TPR-like_helical_dom_sf"/>
</dbReference>
<evidence type="ECO:0000259" key="8">
    <source>
        <dbReference type="Pfam" id="PF14322"/>
    </source>
</evidence>
<evidence type="ECO:0000256" key="6">
    <source>
        <dbReference type="SAM" id="SignalP"/>
    </source>
</evidence>
<keyword evidence="5" id="KW-0998">Cell outer membrane</keyword>
<protein>
    <submittedName>
        <fullName evidence="9">RagB/SusD family nutrient uptake outer membrane protein</fullName>
    </submittedName>
</protein>
<keyword evidence="3 6" id="KW-0732">Signal</keyword>
<feature type="domain" description="SusD-like N-terminal" evidence="8">
    <location>
        <begin position="32"/>
        <end position="219"/>
    </location>
</feature>
<gene>
    <name evidence="9" type="ORF">FGG15_10395</name>
</gene>
<accession>A0ABY2WID6</accession>
<dbReference type="Proteomes" id="UP000751614">
    <property type="component" value="Unassembled WGS sequence"/>
</dbReference>
<name>A0ABY2WID6_9FLAO</name>
<dbReference type="SUPFAM" id="SSF48452">
    <property type="entry name" value="TPR-like"/>
    <property type="match status" value="1"/>
</dbReference>
<dbReference type="EMBL" id="VCNI01000002">
    <property type="protein sequence ID" value="TMU54612.1"/>
    <property type="molecule type" value="Genomic_DNA"/>
</dbReference>
<organism evidence="9 10">
    <name type="scientific">Flagellimonas algicola</name>
    <dbReference type="NCBI Taxonomy" id="2583815"/>
    <lineage>
        <taxon>Bacteria</taxon>
        <taxon>Pseudomonadati</taxon>
        <taxon>Bacteroidota</taxon>
        <taxon>Flavobacteriia</taxon>
        <taxon>Flavobacteriales</taxon>
        <taxon>Flavobacteriaceae</taxon>
        <taxon>Flagellimonas</taxon>
    </lineage>
</organism>
<dbReference type="PROSITE" id="PS51257">
    <property type="entry name" value="PROKAR_LIPOPROTEIN"/>
    <property type="match status" value="1"/>
</dbReference>
<comment type="caution">
    <text evidence="9">The sequence shown here is derived from an EMBL/GenBank/DDBJ whole genome shotgun (WGS) entry which is preliminary data.</text>
</comment>
<evidence type="ECO:0000313" key="9">
    <source>
        <dbReference type="EMBL" id="TMU54612.1"/>
    </source>
</evidence>
<comment type="subcellular location">
    <subcellularLocation>
        <location evidence="1">Cell outer membrane</location>
    </subcellularLocation>
</comment>
<keyword evidence="4" id="KW-0472">Membrane</keyword>
<evidence type="ECO:0000256" key="2">
    <source>
        <dbReference type="ARBA" id="ARBA00006275"/>
    </source>
</evidence>
<keyword evidence="10" id="KW-1185">Reference proteome</keyword>
<evidence type="ECO:0000313" key="10">
    <source>
        <dbReference type="Proteomes" id="UP000751614"/>
    </source>
</evidence>
<feature type="domain" description="RagB/SusD" evidence="7">
    <location>
        <begin position="259"/>
        <end position="503"/>
    </location>
</feature>
<dbReference type="Gene3D" id="1.25.40.390">
    <property type="match status" value="1"/>
</dbReference>
<evidence type="ECO:0000259" key="7">
    <source>
        <dbReference type="Pfam" id="PF07980"/>
    </source>
</evidence>
<dbReference type="InterPro" id="IPR012944">
    <property type="entry name" value="SusD_RagB_dom"/>
</dbReference>
<reference evidence="9 10" key="1">
    <citation type="submission" date="2019-05" db="EMBL/GenBank/DDBJ databases">
        <title>Flagellimonas sp. AsT0115, sp. nov., isolated from a marine red algae, Asparagopsis taxiformis.</title>
        <authorList>
            <person name="Kim J."/>
            <person name="Jeong S.E."/>
            <person name="Jeon C.O."/>
        </authorList>
    </citation>
    <scope>NUCLEOTIDE SEQUENCE [LARGE SCALE GENOMIC DNA]</scope>
    <source>
        <strain evidence="9 10">AsT0115</strain>
    </source>
</reference>
<feature type="signal peptide" evidence="6">
    <location>
        <begin position="1"/>
        <end position="29"/>
    </location>
</feature>
<dbReference type="Pfam" id="PF14322">
    <property type="entry name" value="SusD-like_3"/>
    <property type="match status" value="1"/>
</dbReference>
<evidence type="ECO:0000256" key="5">
    <source>
        <dbReference type="ARBA" id="ARBA00023237"/>
    </source>
</evidence>
<dbReference type="InterPro" id="IPR033985">
    <property type="entry name" value="SusD-like_N"/>
</dbReference>
<evidence type="ECO:0000256" key="4">
    <source>
        <dbReference type="ARBA" id="ARBA00023136"/>
    </source>
</evidence>
<sequence>MFLYKKMMMKNKIKLVYAFALTFSLVACSELDQVDPNQVSESTFWQTESQLDQGVIAAYDVLQFDTMYGQNLHIIYSGLSDEGTNEHPFEFNALVRFTLSDTDAFGGPHWGSNYTMISRAYQVLENEPRFNKPAIAGQAEFLIALAYFNLVGYFGENVAYVDRVQNPGDRPSTAEDGQIYALIESMLLSAIDKLPLGWSENDYGRATKGAAQALLAKTYFQQQRFAEAEPLLKAVIDSGQYSLLANYADNFMETGTVNPEAVFLVNFIEDGPTNETDSNRRHQIFSVSEQGGAFGDIQCSNMIFNAFNREEDATGSKDSRMDQTIIYPGSELTYYGLSGQAWADEAPDQNLLTGFYKYSEQEHTANNVDPSSGLPTFMTILADGGTDYIVIRYADVLLMYAEALNAAGNTAQAVTYVDQVRARSERPALLDAYPGAADSQSAFRDQLEQERILELSGENWRFFDLKRYGKYNNAQQAEDANFGTFTDGQDEVAGIPQSELDTNANLRPNQAN</sequence>
<evidence type="ECO:0000256" key="3">
    <source>
        <dbReference type="ARBA" id="ARBA00022729"/>
    </source>
</evidence>